<gene>
    <name evidence="1" type="ORF">EDEG_02121</name>
</gene>
<evidence type="ECO:0000313" key="2">
    <source>
        <dbReference type="Proteomes" id="UP000003163"/>
    </source>
</evidence>
<dbReference type="AlphaFoldDB" id="J9DQC7"/>
<dbReference type="InParanoid" id="J9DQC7"/>
<evidence type="ECO:0000313" key="1">
    <source>
        <dbReference type="EMBL" id="EJW03537.1"/>
    </source>
</evidence>
<name>J9DQC7_EDHAE</name>
<reference evidence="1 2" key="1">
    <citation type="submission" date="2011-08" db="EMBL/GenBank/DDBJ databases">
        <authorList>
            <person name="Liu Z.J."/>
            <person name="Shi F.L."/>
            <person name="Lu J.Q."/>
            <person name="Li M."/>
            <person name="Wang Z.L."/>
        </authorList>
    </citation>
    <scope>NUCLEOTIDE SEQUENCE [LARGE SCALE GENOMIC DNA]</scope>
    <source>
        <strain evidence="1 2">USNM 41457</strain>
    </source>
</reference>
<dbReference type="VEuPathDB" id="MicrosporidiaDB:EDEG_02121"/>
<dbReference type="Proteomes" id="UP000003163">
    <property type="component" value="Unassembled WGS sequence"/>
</dbReference>
<organism evidence="1 2">
    <name type="scientific">Edhazardia aedis (strain USNM 41457)</name>
    <name type="common">Microsporidian parasite</name>
    <dbReference type="NCBI Taxonomy" id="1003232"/>
    <lineage>
        <taxon>Eukaryota</taxon>
        <taxon>Fungi</taxon>
        <taxon>Fungi incertae sedis</taxon>
        <taxon>Microsporidia</taxon>
        <taxon>Edhazardia</taxon>
    </lineage>
</organism>
<proteinExistence type="predicted"/>
<protein>
    <submittedName>
        <fullName evidence="1">Uncharacterized protein</fullName>
    </submittedName>
</protein>
<accession>J9DQC7</accession>
<keyword evidence="2" id="KW-1185">Reference proteome</keyword>
<comment type="caution">
    <text evidence="1">The sequence shown here is derived from an EMBL/GenBank/DDBJ whole genome shotgun (WGS) entry which is preliminary data.</text>
</comment>
<sequence>MNFNYNQNFGSNSYKPTFFEVLNKWKSQEAEKAQINSKIVNKNIPQKRKEKEMHQIDTDQNQFLNKKLSVRDIVNHIETPQNPVQYKVYHENPNKVMIPENVKNCIDKICTEKSFLATNYIYPNGEYKFNITQFAKSRSFDFFCNNFHK</sequence>
<dbReference type="HOGENOM" id="CLU_1749605_0_0_1"/>
<reference evidence="2" key="2">
    <citation type="submission" date="2015-07" db="EMBL/GenBank/DDBJ databases">
        <title>Contrasting host-pathogen interactions and genome evolution in two generalist and specialist microsporidian pathogens of mosquitoes.</title>
        <authorList>
            <consortium name="The Broad Institute Genomics Platform"/>
            <consortium name="The Broad Institute Genome Sequencing Center for Infectious Disease"/>
            <person name="Cuomo C.A."/>
            <person name="Sanscrainte N.D."/>
            <person name="Goldberg J.M."/>
            <person name="Heiman D."/>
            <person name="Young S."/>
            <person name="Zeng Q."/>
            <person name="Becnel J.J."/>
            <person name="Birren B.W."/>
        </authorList>
    </citation>
    <scope>NUCLEOTIDE SEQUENCE [LARGE SCALE GENOMIC DNA]</scope>
    <source>
        <strain evidence="2">USNM 41457</strain>
    </source>
</reference>
<dbReference type="EMBL" id="AFBI03000035">
    <property type="protein sequence ID" value="EJW03537.1"/>
    <property type="molecule type" value="Genomic_DNA"/>
</dbReference>